<dbReference type="Proteomes" id="UP000011944">
    <property type="component" value="Unassembled WGS sequence"/>
</dbReference>
<dbReference type="InterPro" id="IPR038157">
    <property type="entry name" value="FeoA_core_dom"/>
</dbReference>
<dbReference type="InterPro" id="IPR008988">
    <property type="entry name" value="Transcriptional_repressor_C"/>
</dbReference>
<evidence type="ECO:0000256" key="1">
    <source>
        <dbReference type="ARBA" id="ARBA00023004"/>
    </source>
</evidence>
<organism evidence="3 4">
    <name type="scientific">Clostridium botulinum CFSAN001627</name>
    <dbReference type="NCBI Taxonomy" id="1232189"/>
    <lineage>
        <taxon>Bacteria</taxon>
        <taxon>Bacillati</taxon>
        <taxon>Bacillota</taxon>
        <taxon>Clostridia</taxon>
        <taxon>Eubacteriales</taxon>
        <taxon>Clostridiaceae</taxon>
        <taxon>Clostridium</taxon>
    </lineage>
</organism>
<reference evidence="3 4" key="1">
    <citation type="submission" date="2012-10" db="EMBL/GenBank/DDBJ databases">
        <authorList>
            <person name="Strain E.A."/>
            <person name="Brown E."/>
            <person name="Allard M.W."/>
            <person name="Gonzalez-Escalona N."/>
            <person name="Timme R."/>
        </authorList>
    </citation>
    <scope>NUCLEOTIDE SEQUENCE [LARGE SCALE GENOMIC DNA]</scope>
    <source>
        <strain evidence="3 4">CFSAN001627</strain>
    </source>
</reference>
<accession>M1ZZ02</accession>
<reference evidence="3 4" key="2">
    <citation type="submission" date="2013-03" db="EMBL/GenBank/DDBJ databases">
        <title>Diversity in Clostridium botulinum.</title>
        <authorList>
            <person name="Timme R.E."/>
            <person name="Allard M."/>
            <person name="Luo Y."/>
            <person name="Strain E."/>
            <person name="Gonzalez-Escalona N."/>
            <person name="Brown E."/>
        </authorList>
    </citation>
    <scope>NUCLEOTIDE SEQUENCE [LARGE SCALE GENOMIC DNA]</scope>
    <source>
        <strain evidence="3 4">CFSAN001627</strain>
    </source>
</reference>
<comment type="caution">
    <text evidence="3">The sequence shown here is derived from an EMBL/GenBank/DDBJ whole genome shotgun (WGS) entry which is preliminary data.</text>
</comment>
<dbReference type="Gene3D" id="2.30.30.90">
    <property type="match status" value="1"/>
</dbReference>
<evidence type="ECO:0000313" key="4">
    <source>
        <dbReference type="Proteomes" id="UP000011944"/>
    </source>
</evidence>
<dbReference type="Pfam" id="PF04023">
    <property type="entry name" value="FeoA"/>
    <property type="match status" value="1"/>
</dbReference>
<gene>
    <name evidence="3" type="ORF">CFSAN001627_03335</name>
</gene>
<name>M1ZZ02_CLOBO</name>
<proteinExistence type="predicted"/>
<dbReference type="EMBL" id="AMXI01000195">
    <property type="protein sequence ID" value="EKN43009.1"/>
    <property type="molecule type" value="Genomic_DNA"/>
</dbReference>
<dbReference type="GO" id="GO:0046914">
    <property type="term" value="F:transition metal ion binding"/>
    <property type="evidence" value="ECO:0007669"/>
    <property type="project" value="InterPro"/>
</dbReference>
<dbReference type="SUPFAM" id="SSF50037">
    <property type="entry name" value="C-terminal domain of transcriptional repressors"/>
    <property type="match status" value="1"/>
</dbReference>
<sequence length="45" mass="4759">MSICELLPGQTAKISSISGNEKLVKRLMALGCIEGTEISLKKGPL</sequence>
<protein>
    <submittedName>
        <fullName evidence="3">Ferrous ion transport protein A</fullName>
    </submittedName>
</protein>
<evidence type="ECO:0000259" key="2">
    <source>
        <dbReference type="Pfam" id="PF04023"/>
    </source>
</evidence>
<dbReference type="AlphaFoldDB" id="M1ZZ02"/>
<evidence type="ECO:0000313" key="3">
    <source>
        <dbReference type="EMBL" id="EKN43009.1"/>
    </source>
</evidence>
<dbReference type="InterPro" id="IPR007167">
    <property type="entry name" value="Fe-transptr_FeoA-like"/>
</dbReference>
<keyword evidence="1" id="KW-0408">Iron</keyword>
<feature type="domain" description="Ferrous iron transporter FeoA-like" evidence="2">
    <location>
        <begin position="1"/>
        <end position="44"/>
    </location>
</feature>